<evidence type="ECO:0000256" key="1">
    <source>
        <dbReference type="SAM" id="MobiDB-lite"/>
    </source>
</evidence>
<evidence type="ECO:0000313" key="3">
    <source>
        <dbReference type="Proteomes" id="UP000324222"/>
    </source>
</evidence>
<comment type="caution">
    <text evidence="2">The sequence shown here is derived from an EMBL/GenBank/DDBJ whole genome shotgun (WGS) entry which is preliminary data.</text>
</comment>
<dbReference type="AlphaFoldDB" id="A0A5B7J7G3"/>
<reference evidence="2 3" key="1">
    <citation type="submission" date="2019-05" db="EMBL/GenBank/DDBJ databases">
        <title>Another draft genome of Portunus trituberculatus and its Hox gene families provides insights of decapod evolution.</title>
        <authorList>
            <person name="Jeong J.-H."/>
            <person name="Song I."/>
            <person name="Kim S."/>
            <person name="Choi T."/>
            <person name="Kim D."/>
            <person name="Ryu S."/>
            <person name="Kim W."/>
        </authorList>
    </citation>
    <scope>NUCLEOTIDE SEQUENCE [LARGE SCALE GENOMIC DNA]</scope>
    <source>
        <tissue evidence="2">Muscle</tissue>
    </source>
</reference>
<feature type="region of interest" description="Disordered" evidence="1">
    <location>
        <begin position="86"/>
        <end position="114"/>
    </location>
</feature>
<proteinExistence type="predicted"/>
<accession>A0A5B7J7G3</accession>
<keyword evidence="3" id="KW-1185">Reference proteome</keyword>
<name>A0A5B7J7G3_PORTR</name>
<gene>
    <name evidence="2" type="ORF">E2C01_087184</name>
</gene>
<sequence length="133" mass="15315">MRLTAQSALHAALHDYHHEKRTCRTQSIAVHTHYVHLNKLNPQNPVYSFHPLRKWYNSLATQPLQKQQPKLIRKDSKMKANLASATARHFPRHACQVTNREGKNSNRAPESSEVDGRVKLVVNNCISEMDSKR</sequence>
<dbReference type="Proteomes" id="UP000324222">
    <property type="component" value="Unassembled WGS sequence"/>
</dbReference>
<evidence type="ECO:0000313" key="2">
    <source>
        <dbReference type="EMBL" id="MPC92112.1"/>
    </source>
</evidence>
<dbReference type="EMBL" id="VSRR010090155">
    <property type="protein sequence ID" value="MPC92112.1"/>
    <property type="molecule type" value="Genomic_DNA"/>
</dbReference>
<organism evidence="2 3">
    <name type="scientific">Portunus trituberculatus</name>
    <name type="common">Swimming crab</name>
    <name type="synonym">Neptunus trituberculatus</name>
    <dbReference type="NCBI Taxonomy" id="210409"/>
    <lineage>
        <taxon>Eukaryota</taxon>
        <taxon>Metazoa</taxon>
        <taxon>Ecdysozoa</taxon>
        <taxon>Arthropoda</taxon>
        <taxon>Crustacea</taxon>
        <taxon>Multicrustacea</taxon>
        <taxon>Malacostraca</taxon>
        <taxon>Eumalacostraca</taxon>
        <taxon>Eucarida</taxon>
        <taxon>Decapoda</taxon>
        <taxon>Pleocyemata</taxon>
        <taxon>Brachyura</taxon>
        <taxon>Eubrachyura</taxon>
        <taxon>Portunoidea</taxon>
        <taxon>Portunidae</taxon>
        <taxon>Portuninae</taxon>
        <taxon>Portunus</taxon>
    </lineage>
</organism>
<protein>
    <submittedName>
        <fullName evidence="2">Uncharacterized protein</fullName>
    </submittedName>
</protein>